<dbReference type="Proteomes" id="UP000245021">
    <property type="component" value="Unassembled WGS sequence"/>
</dbReference>
<organism evidence="2 3">
    <name type="scientific">Lactococcus termiticola</name>
    <dbReference type="NCBI Taxonomy" id="2169526"/>
    <lineage>
        <taxon>Bacteria</taxon>
        <taxon>Bacillati</taxon>
        <taxon>Bacillota</taxon>
        <taxon>Bacilli</taxon>
        <taxon>Lactobacillales</taxon>
        <taxon>Streptococcaceae</taxon>
        <taxon>Lactococcus</taxon>
    </lineage>
</organism>
<protein>
    <submittedName>
        <fullName evidence="2">Uncharacterized protein</fullName>
    </submittedName>
</protein>
<reference evidence="2 3" key="1">
    <citation type="journal article" date="2018" name="Genome Announc.">
        <title>Draft Genome Sequence of Lactococcus sp. Strain NtB2 (JCM 32569), Isolated from the Gut of the Higher Termite Nasutitermes takasagoensis.</title>
        <authorList>
            <person name="Noda S."/>
            <person name="Aihara C."/>
            <person name="Yuki M."/>
            <person name="Ohkuma M."/>
        </authorList>
    </citation>
    <scope>NUCLEOTIDE SEQUENCE [LARGE SCALE GENOMIC DNA]</scope>
    <source>
        <strain evidence="2 3">NtB2</strain>
    </source>
</reference>
<comment type="caution">
    <text evidence="2">The sequence shown here is derived from an EMBL/GenBank/DDBJ whole genome shotgun (WGS) entry which is preliminary data.</text>
</comment>
<keyword evidence="1" id="KW-0812">Transmembrane</keyword>
<keyword evidence="1" id="KW-1133">Transmembrane helix</keyword>
<feature type="transmembrane region" description="Helical" evidence="1">
    <location>
        <begin position="32"/>
        <end position="54"/>
    </location>
</feature>
<name>A0A2R5HGF3_9LACT</name>
<dbReference type="AlphaFoldDB" id="A0A2R5HGF3"/>
<keyword evidence="1" id="KW-0472">Membrane</keyword>
<evidence type="ECO:0000313" key="3">
    <source>
        <dbReference type="Proteomes" id="UP000245021"/>
    </source>
</evidence>
<accession>A0A2R5HGF3</accession>
<proteinExistence type="predicted"/>
<sequence length="55" mass="6248">MIILFLPLLLASLLLFLGFRESFSSLSLMQKAGIILVYLVTLLYLALFVLIFFAH</sequence>
<dbReference type="EMBL" id="BFFO01000007">
    <property type="protein sequence ID" value="GBG97129.1"/>
    <property type="molecule type" value="Genomic_DNA"/>
</dbReference>
<keyword evidence="3" id="KW-1185">Reference proteome</keyword>
<evidence type="ECO:0000256" key="1">
    <source>
        <dbReference type="SAM" id="Phobius"/>
    </source>
</evidence>
<evidence type="ECO:0000313" key="2">
    <source>
        <dbReference type="EMBL" id="GBG97129.1"/>
    </source>
</evidence>
<gene>
    <name evidence="2" type="ORF">NtB2_01266</name>
</gene>